<organism evidence="1 2">
    <name type="scientific">Colletotrichum truncatum</name>
    <name type="common">Anthracnose fungus</name>
    <name type="synonym">Colletotrichum capsici</name>
    <dbReference type="NCBI Taxonomy" id="5467"/>
    <lineage>
        <taxon>Eukaryota</taxon>
        <taxon>Fungi</taxon>
        <taxon>Dikarya</taxon>
        <taxon>Ascomycota</taxon>
        <taxon>Pezizomycotina</taxon>
        <taxon>Sordariomycetes</taxon>
        <taxon>Hypocreomycetidae</taxon>
        <taxon>Glomerellales</taxon>
        <taxon>Glomerellaceae</taxon>
        <taxon>Colletotrichum</taxon>
        <taxon>Colletotrichum truncatum species complex</taxon>
    </lineage>
</organism>
<comment type="caution">
    <text evidence="1">The sequence shown here is derived from an EMBL/GenBank/DDBJ whole genome shotgun (WGS) entry which is preliminary data.</text>
</comment>
<reference evidence="1 2" key="1">
    <citation type="journal article" date="2020" name="Phytopathology">
        <title>Genome Sequence Resources of Colletotrichum truncatum, C. plurivorum, C. musicola, and C. sojae: Four Species Pathogenic to Soybean (Glycine max).</title>
        <authorList>
            <person name="Rogerio F."/>
            <person name="Boufleur T.R."/>
            <person name="Ciampi-Guillardi M."/>
            <person name="Sukno S.A."/>
            <person name="Thon M.R."/>
            <person name="Massola Junior N.S."/>
            <person name="Baroncelli R."/>
        </authorList>
    </citation>
    <scope>NUCLEOTIDE SEQUENCE [LARGE SCALE GENOMIC DNA]</scope>
    <source>
        <strain evidence="1 2">CMES1059</strain>
    </source>
</reference>
<gene>
    <name evidence="1" type="ORF">CTRU02_214844</name>
</gene>
<dbReference type="Proteomes" id="UP000805649">
    <property type="component" value="Unassembled WGS sequence"/>
</dbReference>
<keyword evidence="2" id="KW-1185">Reference proteome</keyword>
<protein>
    <submittedName>
        <fullName evidence="1">Uncharacterized protein</fullName>
    </submittedName>
</protein>
<evidence type="ECO:0000313" key="2">
    <source>
        <dbReference type="Proteomes" id="UP000805649"/>
    </source>
</evidence>
<evidence type="ECO:0000313" key="1">
    <source>
        <dbReference type="EMBL" id="KAL0930024.1"/>
    </source>
</evidence>
<proteinExistence type="predicted"/>
<dbReference type="EMBL" id="VUJX02000012">
    <property type="protein sequence ID" value="KAL0930024.1"/>
    <property type="molecule type" value="Genomic_DNA"/>
</dbReference>
<sequence length="519" mass="60853">MDSFSKLPAELQVEIMVQIRSRRTNLQFIQASPVMLQQYIKSKHTISRKVLALDLDDEMVQDAIAIVLFPSQLESGELEISPLRLCRSWAAQKLPNPLRKHNDRLIGKLHKLHGRLILFIEDYITKAIAVFPPREYVCLPDLSSISGQLIFKGQKLKGSARFDAANLTWLERRRLLRAFFRYQLISLINRQQLKIKGPWKMKLHQYKGKCFNRIDREGIICVQTYVESLYGAIFAQVSDSWLPENILDPSPTLNPGLLYPDNLCVNPNDYVSDFGWDCDILPIASRLAGFGLDLVTILIRYATAGSSRRLQLDQWLQCKRPGNESEFYFTWSEYHPMYGTSIQGWYVEEDDYTESYNFDVESDSEEESYVNFTLKNDDFIEGSMEEVEDPEPALYRVIYSGISEFSQIHKTMYRQRAWVFFEDSRLYPSSNAKPHLPTTKEFEQEQLNGQEFNNTWFSDLKRARRQRRSQTWHDRQRAKSFGHRKTEDLREPDVKKELQEPLPRITWSRELCIACPFWH</sequence>
<accession>A0ACC3YDT5</accession>
<name>A0ACC3YDT5_COLTU</name>